<reference evidence="1" key="1">
    <citation type="submission" date="2020-03" db="EMBL/GenBank/DDBJ databases">
        <title>The deep terrestrial virosphere.</title>
        <authorList>
            <person name="Holmfeldt K."/>
            <person name="Nilsson E."/>
            <person name="Simone D."/>
            <person name="Lopez-Fernandez M."/>
            <person name="Wu X."/>
            <person name="de Brujin I."/>
            <person name="Lundin D."/>
            <person name="Andersson A."/>
            <person name="Bertilsson S."/>
            <person name="Dopson M."/>
        </authorList>
    </citation>
    <scope>NUCLEOTIDE SEQUENCE</scope>
    <source>
        <strain evidence="1">MM171A00411</strain>
        <strain evidence="2">MM171B00292</strain>
    </source>
</reference>
<organism evidence="1">
    <name type="scientific">viral metagenome</name>
    <dbReference type="NCBI Taxonomy" id="1070528"/>
    <lineage>
        <taxon>unclassified sequences</taxon>
        <taxon>metagenomes</taxon>
        <taxon>organismal metagenomes</taxon>
    </lineage>
</organism>
<dbReference type="AlphaFoldDB" id="A0A6M3M452"/>
<dbReference type="EMBL" id="MT143882">
    <property type="protein sequence ID" value="QJB04421.1"/>
    <property type="molecule type" value="Genomic_DNA"/>
</dbReference>
<gene>
    <name evidence="1" type="ORF">MM171A00411_0025</name>
    <name evidence="2" type="ORF">MM171B00292_0022</name>
</gene>
<evidence type="ECO:0000313" key="1">
    <source>
        <dbReference type="EMBL" id="QJB00563.1"/>
    </source>
</evidence>
<sequence>MGIWVCIGVIGGLVEDTMLYHDIMKAFKYIEGCLDDYGMSKEHFRKTKCEGLSISAKDYLFENDRGDPNYYQWIMKELKIEDAPRAALTSGSREQVLIDVNRLMEEGYYPFDYAMLAILTEDPISRPILTEHSVLMTTWKKANS</sequence>
<proteinExistence type="predicted"/>
<protein>
    <submittedName>
        <fullName evidence="1">Uncharacterized protein</fullName>
    </submittedName>
</protein>
<evidence type="ECO:0000313" key="2">
    <source>
        <dbReference type="EMBL" id="QJB04421.1"/>
    </source>
</evidence>
<dbReference type="EMBL" id="MT143696">
    <property type="protein sequence ID" value="QJB00563.1"/>
    <property type="molecule type" value="Genomic_DNA"/>
</dbReference>
<name>A0A6M3M452_9ZZZZ</name>
<accession>A0A6M3M452</accession>